<feature type="transmembrane region" description="Helical" evidence="6">
    <location>
        <begin position="207"/>
        <end position="228"/>
    </location>
</feature>
<evidence type="ECO:0000313" key="9">
    <source>
        <dbReference type="Proteomes" id="UP000664132"/>
    </source>
</evidence>
<dbReference type="AlphaFoldDB" id="A0A8H7WDE0"/>
<dbReference type="PANTHER" id="PTHR33048:SF96">
    <property type="entry name" value="INTEGRAL MEMBRANE PROTEIN"/>
    <property type="match status" value="1"/>
</dbReference>
<reference evidence="8" key="1">
    <citation type="submission" date="2021-02" db="EMBL/GenBank/DDBJ databases">
        <title>Genome sequence Cadophora malorum strain M34.</title>
        <authorList>
            <person name="Stefanovic E."/>
            <person name="Vu D."/>
            <person name="Scully C."/>
            <person name="Dijksterhuis J."/>
            <person name="Roader J."/>
            <person name="Houbraken J."/>
        </authorList>
    </citation>
    <scope>NUCLEOTIDE SEQUENCE</scope>
    <source>
        <strain evidence="8">M34</strain>
    </source>
</reference>
<comment type="similarity">
    <text evidence="5">Belongs to the SAT4 family.</text>
</comment>
<evidence type="ECO:0000313" key="8">
    <source>
        <dbReference type="EMBL" id="KAG4422789.1"/>
    </source>
</evidence>
<evidence type="ECO:0000256" key="3">
    <source>
        <dbReference type="ARBA" id="ARBA00022989"/>
    </source>
</evidence>
<keyword evidence="2 6" id="KW-0812">Transmembrane</keyword>
<evidence type="ECO:0000256" key="5">
    <source>
        <dbReference type="ARBA" id="ARBA00038359"/>
    </source>
</evidence>
<keyword evidence="9" id="KW-1185">Reference proteome</keyword>
<keyword evidence="3 6" id="KW-1133">Transmembrane helix</keyword>
<comment type="subcellular location">
    <subcellularLocation>
        <location evidence="1">Membrane</location>
        <topology evidence="1">Multi-pass membrane protein</topology>
    </subcellularLocation>
</comment>
<dbReference type="InterPro" id="IPR052337">
    <property type="entry name" value="SAT4-like"/>
</dbReference>
<dbReference type="PANTHER" id="PTHR33048">
    <property type="entry name" value="PTH11-LIKE INTEGRAL MEMBRANE PROTEIN (AFU_ORTHOLOGUE AFUA_5G11245)"/>
    <property type="match status" value="1"/>
</dbReference>
<comment type="caution">
    <text evidence="8">The sequence shown here is derived from an EMBL/GenBank/DDBJ whole genome shotgun (WGS) entry which is preliminary data.</text>
</comment>
<keyword evidence="4 6" id="KW-0472">Membrane</keyword>
<feature type="transmembrane region" description="Helical" evidence="6">
    <location>
        <begin position="45"/>
        <end position="68"/>
    </location>
</feature>
<dbReference type="GO" id="GO:0016020">
    <property type="term" value="C:membrane"/>
    <property type="evidence" value="ECO:0007669"/>
    <property type="project" value="UniProtKB-SubCell"/>
</dbReference>
<feature type="transmembrane region" description="Helical" evidence="6">
    <location>
        <begin position="248"/>
        <end position="266"/>
    </location>
</feature>
<evidence type="ECO:0000256" key="4">
    <source>
        <dbReference type="ARBA" id="ARBA00023136"/>
    </source>
</evidence>
<evidence type="ECO:0000259" key="7">
    <source>
        <dbReference type="Pfam" id="PF20684"/>
    </source>
</evidence>
<evidence type="ECO:0000256" key="2">
    <source>
        <dbReference type="ARBA" id="ARBA00022692"/>
    </source>
</evidence>
<evidence type="ECO:0000256" key="6">
    <source>
        <dbReference type="SAM" id="Phobius"/>
    </source>
</evidence>
<dbReference type="Pfam" id="PF20684">
    <property type="entry name" value="Fung_rhodopsin"/>
    <property type="match status" value="1"/>
</dbReference>
<dbReference type="EMBL" id="JAFJYH010000044">
    <property type="protein sequence ID" value="KAG4422789.1"/>
    <property type="molecule type" value="Genomic_DNA"/>
</dbReference>
<gene>
    <name evidence="8" type="ORF">IFR04_004137</name>
</gene>
<feature type="transmembrane region" description="Helical" evidence="6">
    <location>
        <begin position="12"/>
        <end position="33"/>
    </location>
</feature>
<evidence type="ECO:0000256" key="1">
    <source>
        <dbReference type="ARBA" id="ARBA00004141"/>
    </source>
</evidence>
<dbReference type="Proteomes" id="UP000664132">
    <property type="component" value="Unassembled WGS sequence"/>
</dbReference>
<feature type="transmembrane region" description="Helical" evidence="6">
    <location>
        <begin position="124"/>
        <end position="144"/>
    </location>
</feature>
<feature type="transmembrane region" description="Helical" evidence="6">
    <location>
        <begin position="88"/>
        <end position="112"/>
    </location>
</feature>
<proteinExistence type="inferred from homology"/>
<protein>
    <recommendedName>
        <fullName evidence="7">Rhodopsin domain-containing protein</fullName>
    </recommendedName>
</protein>
<accession>A0A8H7WDE0</accession>
<feature type="transmembrane region" description="Helical" evidence="6">
    <location>
        <begin position="174"/>
        <end position="195"/>
    </location>
</feature>
<name>A0A8H7WDE0_9HELO</name>
<organism evidence="8 9">
    <name type="scientific">Cadophora malorum</name>
    <dbReference type="NCBI Taxonomy" id="108018"/>
    <lineage>
        <taxon>Eukaryota</taxon>
        <taxon>Fungi</taxon>
        <taxon>Dikarya</taxon>
        <taxon>Ascomycota</taxon>
        <taxon>Pezizomycotina</taxon>
        <taxon>Leotiomycetes</taxon>
        <taxon>Helotiales</taxon>
        <taxon>Ploettnerulaceae</taxon>
        <taxon>Cadophora</taxon>
    </lineage>
</organism>
<sequence length="305" mass="34904">MGYIDRGNGPSLVACTIVPFILTWAFSSVRIYVRRFILKIWKVEDWLFLASQACFSVLAMCAFVATLYGNGQHLKTVARKDLPIVMKYWYSSELIYVVTSLLIRLSIGFFLLRIVSLKAHVWTIRTTLATMIFVSIMYFGFMVFQCKPISYFWHRFTDGTGKCFSPKLIADLTIVFSVFVATTDLTFGILPLFVIWDLKMNRKTKCIVGGLLTLGILAGLSVIIRIIYINNLSNPEEDFTFLTFKVAIWSIIEPAIGIICMAITTYRPLFKSLADKISNASQIFAQYFDQSTAFEKQEQEWVYDE</sequence>
<feature type="domain" description="Rhodopsin" evidence="7">
    <location>
        <begin position="29"/>
        <end position="271"/>
    </location>
</feature>
<dbReference type="InterPro" id="IPR049326">
    <property type="entry name" value="Rhodopsin_dom_fungi"/>
</dbReference>
<dbReference type="OrthoDB" id="3897607at2759"/>